<dbReference type="EMBL" id="QFQB01000092">
    <property type="protein sequence ID" value="PZQ44444.1"/>
    <property type="molecule type" value="Genomic_DNA"/>
</dbReference>
<dbReference type="InterPro" id="IPR036565">
    <property type="entry name" value="Mur-like_cat_sf"/>
</dbReference>
<keyword evidence="8 10" id="KW-0131">Cell cycle</keyword>
<sequence>MKEVTGVAHARAGTGNWSATGVSIDSRTVQPGDLFIAIAGDNSDGHAYVADAVKKGAVAAIVSRPVDGVDAEKLLIVDDTFKALQELGQASRARTAASIIAVTGSVGKTGTKEMLAVAFATLGQTHASIKSYNNHWGVPYSLSTMHAGTDYGIFEVGMNHAGEIAPLSEMIQPDVSIITTVEAVHAGNFPNGEEGIADAKAEIFDGMKEGGTVILNADNQWFDHLCKKASAKNLKIISFGENEKADVRLAGFLVAANGSRIEADVMGERVSFTMQSIGKHLALNALSALAAIKAVDGDVKKAARAIGKIEPLAGRGKRELLDLGDAENPVVLIDESYNASPVAMKAAFKVLAMIDPGRGGRRIAVLGDMYELGADGPRLHKELALPLEMAGVQLVYTSGPLMKNLYDSLPQDKRGAHVDDTKELAKIVPEVLVPGDVVMVKGSRGPGEKPRMQLVVEALRALPDKLKKKGLAR</sequence>
<dbReference type="NCBIfam" id="TIGR01143">
    <property type="entry name" value="murF"/>
    <property type="match status" value="1"/>
</dbReference>
<dbReference type="InterPro" id="IPR013221">
    <property type="entry name" value="Mur_ligase_cen"/>
</dbReference>
<dbReference type="UniPathway" id="UPA00219"/>
<evidence type="ECO:0000313" key="16">
    <source>
        <dbReference type="Proteomes" id="UP000249417"/>
    </source>
</evidence>
<dbReference type="PANTHER" id="PTHR43024:SF1">
    <property type="entry name" value="UDP-N-ACETYLMURAMOYL-TRIPEPTIDE--D-ALANYL-D-ALANINE LIGASE"/>
    <property type="match status" value="1"/>
</dbReference>
<dbReference type="GO" id="GO:0008360">
    <property type="term" value="P:regulation of cell shape"/>
    <property type="evidence" value="ECO:0007669"/>
    <property type="project" value="UniProtKB-KW"/>
</dbReference>
<evidence type="ECO:0000256" key="5">
    <source>
        <dbReference type="ARBA" id="ARBA00022840"/>
    </source>
</evidence>
<evidence type="ECO:0000256" key="9">
    <source>
        <dbReference type="ARBA" id="ARBA00023316"/>
    </source>
</evidence>
<keyword evidence="5 10" id="KW-0067">ATP-binding</keyword>
<protein>
    <recommendedName>
        <fullName evidence="10 11">UDP-N-acetylmuramoyl-tripeptide--D-alanyl-D-alanine ligase</fullName>
        <ecNumber evidence="10 11">6.3.2.10</ecNumber>
    </recommendedName>
    <alternativeName>
        <fullName evidence="10">D-alanyl-D-alanine-adding enzyme</fullName>
    </alternativeName>
</protein>
<keyword evidence="9 10" id="KW-0961">Cell wall biogenesis/degradation</keyword>
<organism evidence="15 16">
    <name type="scientific">Micavibrio aeruginosavorus</name>
    <dbReference type="NCBI Taxonomy" id="349221"/>
    <lineage>
        <taxon>Bacteria</taxon>
        <taxon>Pseudomonadati</taxon>
        <taxon>Bdellovibrionota</taxon>
        <taxon>Bdellovibrionia</taxon>
        <taxon>Bdellovibrionales</taxon>
        <taxon>Pseudobdellovibrionaceae</taxon>
        <taxon>Micavibrio</taxon>
    </lineage>
</organism>
<comment type="function">
    <text evidence="10 11">Involved in cell wall formation. Catalyzes the final step in the synthesis of UDP-N-acetylmuramoyl-pentapeptide, the precursor of murein.</text>
</comment>
<evidence type="ECO:0000313" key="15">
    <source>
        <dbReference type="EMBL" id="PZQ44444.1"/>
    </source>
</evidence>
<comment type="caution">
    <text evidence="10">Lacks conserved residue(s) required for the propagation of feature annotation.</text>
</comment>
<dbReference type="Pfam" id="PF08245">
    <property type="entry name" value="Mur_ligase_M"/>
    <property type="match status" value="1"/>
</dbReference>
<dbReference type="EC" id="6.3.2.10" evidence="10 11"/>
<evidence type="ECO:0000259" key="13">
    <source>
        <dbReference type="Pfam" id="PF02875"/>
    </source>
</evidence>
<dbReference type="InterPro" id="IPR035911">
    <property type="entry name" value="MurE/MurF_N"/>
</dbReference>
<dbReference type="SUPFAM" id="SSF53623">
    <property type="entry name" value="MurD-like peptide ligases, catalytic domain"/>
    <property type="match status" value="1"/>
</dbReference>
<accession>A0A2W5MUF7</accession>
<dbReference type="HAMAP" id="MF_02019">
    <property type="entry name" value="MurF"/>
    <property type="match status" value="1"/>
</dbReference>
<dbReference type="GO" id="GO:0009252">
    <property type="term" value="P:peptidoglycan biosynthetic process"/>
    <property type="evidence" value="ECO:0007669"/>
    <property type="project" value="UniProtKB-UniRule"/>
</dbReference>
<evidence type="ECO:0000256" key="2">
    <source>
        <dbReference type="ARBA" id="ARBA00022598"/>
    </source>
</evidence>
<dbReference type="GO" id="GO:0047480">
    <property type="term" value="F:UDP-N-acetylmuramoyl-tripeptide-D-alanyl-D-alanine ligase activity"/>
    <property type="evidence" value="ECO:0007669"/>
    <property type="project" value="UniProtKB-UniRule"/>
</dbReference>
<feature type="domain" description="Mur ligase C-terminal" evidence="13">
    <location>
        <begin position="327"/>
        <end position="444"/>
    </location>
</feature>
<dbReference type="GO" id="GO:0008766">
    <property type="term" value="F:UDP-N-acetylmuramoylalanyl-D-glutamyl-2,6-diaminopimelate-D-alanyl-D-alanine ligase activity"/>
    <property type="evidence" value="ECO:0007669"/>
    <property type="project" value="RHEA"/>
</dbReference>
<comment type="pathway">
    <text evidence="10 11">Cell wall biogenesis; peptidoglycan biosynthesis.</text>
</comment>
<dbReference type="Pfam" id="PF02875">
    <property type="entry name" value="Mur_ligase_C"/>
    <property type="match status" value="1"/>
</dbReference>
<keyword evidence="6 10" id="KW-0133">Cell shape</keyword>
<evidence type="ECO:0000256" key="3">
    <source>
        <dbReference type="ARBA" id="ARBA00022618"/>
    </source>
</evidence>
<reference evidence="15 16" key="1">
    <citation type="submission" date="2017-08" db="EMBL/GenBank/DDBJ databases">
        <title>Infants hospitalized years apart are colonized by the same room-sourced microbial strains.</title>
        <authorList>
            <person name="Brooks B."/>
            <person name="Olm M.R."/>
            <person name="Firek B.A."/>
            <person name="Baker R."/>
            <person name="Thomas B.C."/>
            <person name="Morowitz M.J."/>
            <person name="Banfield J.F."/>
        </authorList>
    </citation>
    <scope>NUCLEOTIDE SEQUENCE [LARGE SCALE GENOMIC DNA]</scope>
    <source>
        <strain evidence="15">S2_005_002_R2_29</strain>
    </source>
</reference>
<evidence type="ECO:0000256" key="7">
    <source>
        <dbReference type="ARBA" id="ARBA00022984"/>
    </source>
</evidence>
<dbReference type="Proteomes" id="UP000249417">
    <property type="component" value="Unassembled WGS sequence"/>
</dbReference>
<dbReference type="SUPFAM" id="SSF63418">
    <property type="entry name" value="MurE/MurF N-terminal domain"/>
    <property type="match status" value="1"/>
</dbReference>
<dbReference type="GO" id="GO:0071555">
    <property type="term" value="P:cell wall organization"/>
    <property type="evidence" value="ECO:0007669"/>
    <property type="project" value="UniProtKB-KW"/>
</dbReference>
<evidence type="ECO:0000256" key="6">
    <source>
        <dbReference type="ARBA" id="ARBA00022960"/>
    </source>
</evidence>
<evidence type="ECO:0000256" key="8">
    <source>
        <dbReference type="ARBA" id="ARBA00023306"/>
    </source>
</evidence>
<dbReference type="Pfam" id="PF01225">
    <property type="entry name" value="Mur_ligase"/>
    <property type="match status" value="1"/>
</dbReference>
<dbReference type="GO" id="GO:0005737">
    <property type="term" value="C:cytoplasm"/>
    <property type="evidence" value="ECO:0007669"/>
    <property type="project" value="UniProtKB-SubCell"/>
</dbReference>
<name>A0A2W5MUF7_9BACT</name>
<evidence type="ECO:0000256" key="4">
    <source>
        <dbReference type="ARBA" id="ARBA00022741"/>
    </source>
</evidence>
<keyword evidence="7 10" id="KW-0573">Peptidoglycan synthesis</keyword>
<evidence type="ECO:0000259" key="14">
    <source>
        <dbReference type="Pfam" id="PF08245"/>
    </source>
</evidence>
<comment type="similarity">
    <text evidence="10">Belongs to the MurCDEF family. MurF subfamily.</text>
</comment>
<dbReference type="Gene3D" id="3.40.1190.10">
    <property type="entry name" value="Mur-like, catalytic domain"/>
    <property type="match status" value="1"/>
</dbReference>
<evidence type="ECO:0000256" key="1">
    <source>
        <dbReference type="ARBA" id="ARBA00022490"/>
    </source>
</evidence>
<keyword evidence="3 10" id="KW-0132">Cell division</keyword>
<dbReference type="GO" id="GO:0005524">
    <property type="term" value="F:ATP binding"/>
    <property type="evidence" value="ECO:0007669"/>
    <property type="project" value="UniProtKB-UniRule"/>
</dbReference>
<dbReference type="AlphaFoldDB" id="A0A2W5MUF7"/>
<dbReference type="Gene3D" id="3.90.190.20">
    <property type="entry name" value="Mur ligase, C-terminal domain"/>
    <property type="match status" value="1"/>
</dbReference>
<dbReference type="GO" id="GO:0051301">
    <property type="term" value="P:cell division"/>
    <property type="evidence" value="ECO:0007669"/>
    <property type="project" value="UniProtKB-KW"/>
</dbReference>
<evidence type="ECO:0000256" key="11">
    <source>
        <dbReference type="RuleBase" id="RU004136"/>
    </source>
</evidence>
<gene>
    <name evidence="10" type="primary">murF</name>
    <name evidence="15" type="ORF">DI551_10130</name>
</gene>
<dbReference type="InterPro" id="IPR005863">
    <property type="entry name" value="UDP-N-AcMur_synth"/>
</dbReference>
<dbReference type="InterPro" id="IPR000713">
    <property type="entry name" value="Mur_ligase_N"/>
</dbReference>
<dbReference type="Gene3D" id="3.40.1390.10">
    <property type="entry name" value="MurE/MurF, N-terminal domain"/>
    <property type="match status" value="1"/>
</dbReference>
<comment type="caution">
    <text evidence="15">The sequence shown here is derived from an EMBL/GenBank/DDBJ whole genome shotgun (WGS) entry which is preliminary data.</text>
</comment>
<dbReference type="InterPro" id="IPR004101">
    <property type="entry name" value="Mur_ligase_C"/>
</dbReference>
<feature type="domain" description="Mur ligase central" evidence="14">
    <location>
        <begin position="102"/>
        <end position="291"/>
    </location>
</feature>
<comment type="catalytic activity">
    <reaction evidence="10 11">
        <text>D-alanyl-D-alanine + UDP-N-acetyl-alpha-D-muramoyl-L-alanyl-gamma-D-glutamyl-meso-2,6-diaminopimelate + ATP = UDP-N-acetyl-alpha-D-muramoyl-L-alanyl-gamma-D-glutamyl-meso-2,6-diaminopimeloyl-D-alanyl-D-alanine + ADP + phosphate + H(+)</text>
        <dbReference type="Rhea" id="RHEA:28374"/>
        <dbReference type="ChEBI" id="CHEBI:15378"/>
        <dbReference type="ChEBI" id="CHEBI:30616"/>
        <dbReference type="ChEBI" id="CHEBI:43474"/>
        <dbReference type="ChEBI" id="CHEBI:57822"/>
        <dbReference type="ChEBI" id="CHEBI:61386"/>
        <dbReference type="ChEBI" id="CHEBI:83905"/>
        <dbReference type="ChEBI" id="CHEBI:456216"/>
        <dbReference type="EC" id="6.3.2.10"/>
    </reaction>
</comment>
<dbReference type="SUPFAM" id="SSF53244">
    <property type="entry name" value="MurD-like peptide ligases, peptide-binding domain"/>
    <property type="match status" value="1"/>
</dbReference>
<dbReference type="PANTHER" id="PTHR43024">
    <property type="entry name" value="UDP-N-ACETYLMURAMOYL-TRIPEPTIDE--D-ALANYL-D-ALANINE LIGASE"/>
    <property type="match status" value="1"/>
</dbReference>
<evidence type="ECO:0000259" key="12">
    <source>
        <dbReference type="Pfam" id="PF01225"/>
    </source>
</evidence>
<keyword evidence="4 10" id="KW-0547">Nucleotide-binding</keyword>
<feature type="domain" description="Mur ligase N-terminal catalytic" evidence="12">
    <location>
        <begin position="20"/>
        <end position="66"/>
    </location>
</feature>
<dbReference type="InterPro" id="IPR036615">
    <property type="entry name" value="Mur_ligase_C_dom_sf"/>
</dbReference>
<dbReference type="InterPro" id="IPR051046">
    <property type="entry name" value="MurCDEF_CellWall_CoF430Synth"/>
</dbReference>
<comment type="subcellular location">
    <subcellularLocation>
        <location evidence="10 11">Cytoplasm</location>
    </subcellularLocation>
</comment>
<keyword evidence="1 10" id="KW-0963">Cytoplasm</keyword>
<proteinExistence type="inferred from homology"/>
<evidence type="ECO:0000256" key="10">
    <source>
        <dbReference type="HAMAP-Rule" id="MF_02019"/>
    </source>
</evidence>
<keyword evidence="2 10" id="KW-0436">Ligase</keyword>